<sequence>MLQTAAARIAGGLITTAHLLEAIDEQDRGSPTKPQRDEMEETADIGEMQQHELW</sequence>
<reference evidence="4" key="1">
    <citation type="submission" date="2010-07" db="EMBL/GenBank/DDBJ databases">
        <title>The genome sequence of Gaeumannomyces graminis var. tritici strain R3-111a-1.</title>
        <authorList>
            <consortium name="The Broad Institute Genome Sequencing Platform"/>
            <person name="Ma L.-J."/>
            <person name="Dead R."/>
            <person name="Young S."/>
            <person name="Zeng Q."/>
            <person name="Koehrsen M."/>
            <person name="Alvarado L."/>
            <person name="Berlin A."/>
            <person name="Chapman S.B."/>
            <person name="Chen Z."/>
            <person name="Freedman E."/>
            <person name="Gellesch M."/>
            <person name="Goldberg J."/>
            <person name="Griggs A."/>
            <person name="Gujja S."/>
            <person name="Heilman E.R."/>
            <person name="Heiman D."/>
            <person name="Hepburn T."/>
            <person name="Howarth C."/>
            <person name="Jen D."/>
            <person name="Larson L."/>
            <person name="Mehta T."/>
            <person name="Neiman D."/>
            <person name="Pearson M."/>
            <person name="Roberts A."/>
            <person name="Saif S."/>
            <person name="Shea T."/>
            <person name="Shenoy N."/>
            <person name="Sisk P."/>
            <person name="Stolte C."/>
            <person name="Sykes S."/>
            <person name="Walk T."/>
            <person name="White J."/>
            <person name="Yandava C."/>
            <person name="Haas B."/>
            <person name="Nusbaum C."/>
            <person name="Birren B."/>
        </authorList>
    </citation>
    <scope>NUCLEOTIDE SEQUENCE [LARGE SCALE GENOMIC DNA]</scope>
    <source>
        <strain evidence="4">R3-111a-1</strain>
    </source>
</reference>
<reference evidence="3" key="4">
    <citation type="journal article" date="2015" name="G3 (Bethesda)">
        <title>Genome sequences of three phytopathogenic species of the Magnaporthaceae family of fungi.</title>
        <authorList>
            <person name="Okagaki L.H."/>
            <person name="Nunes C.C."/>
            <person name="Sailsbery J."/>
            <person name="Clay B."/>
            <person name="Brown D."/>
            <person name="John T."/>
            <person name="Oh Y."/>
            <person name="Young N."/>
            <person name="Fitzgerald M."/>
            <person name="Haas B.J."/>
            <person name="Zeng Q."/>
            <person name="Young S."/>
            <person name="Adiconis X."/>
            <person name="Fan L."/>
            <person name="Levin J.Z."/>
            <person name="Mitchell T.K."/>
            <person name="Okubara P.A."/>
            <person name="Farman M.L."/>
            <person name="Kohn L.M."/>
            <person name="Birren B."/>
            <person name="Ma L.-J."/>
            <person name="Dean R.A."/>
        </authorList>
    </citation>
    <scope>NUCLEOTIDE SEQUENCE</scope>
    <source>
        <strain evidence="3">R3-111a-1</strain>
    </source>
</reference>
<gene>
    <name evidence="3" type="primary">20352037</name>
    <name evidence="2" type="ORF">GGTG_11579</name>
</gene>
<keyword evidence="4" id="KW-1185">Reference proteome</keyword>
<dbReference type="VEuPathDB" id="FungiDB:GGTG_11579"/>
<evidence type="ECO:0000256" key="1">
    <source>
        <dbReference type="SAM" id="MobiDB-lite"/>
    </source>
</evidence>
<reference evidence="2" key="2">
    <citation type="submission" date="2010-07" db="EMBL/GenBank/DDBJ databases">
        <authorList>
            <consortium name="The Broad Institute Genome Sequencing Platform"/>
            <consortium name="Broad Institute Genome Sequencing Center for Infectious Disease"/>
            <person name="Ma L.-J."/>
            <person name="Dead R."/>
            <person name="Young S."/>
            <person name="Zeng Q."/>
            <person name="Koehrsen M."/>
            <person name="Alvarado L."/>
            <person name="Berlin A."/>
            <person name="Chapman S.B."/>
            <person name="Chen Z."/>
            <person name="Freedman E."/>
            <person name="Gellesch M."/>
            <person name="Goldberg J."/>
            <person name="Griggs A."/>
            <person name="Gujja S."/>
            <person name="Heilman E.R."/>
            <person name="Heiman D."/>
            <person name="Hepburn T."/>
            <person name="Howarth C."/>
            <person name="Jen D."/>
            <person name="Larson L."/>
            <person name="Mehta T."/>
            <person name="Neiman D."/>
            <person name="Pearson M."/>
            <person name="Roberts A."/>
            <person name="Saif S."/>
            <person name="Shea T."/>
            <person name="Shenoy N."/>
            <person name="Sisk P."/>
            <person name="Stolte C."/>
            <person name="Sykes S."/>
            <person name="Walk T."/>
            <person name="White J."/>
            <person name="Yandava C."/>
            <person name="Haas B."/>
            <person name="Nusbaum C."/>
            <person name="Birren B."/>
        </authorList>
    </citation>
    <scope>NUCLEOTIDE SEQUENCE</scope>
    <source>
        <strain evidence="2">R3-111a-1</strain>
    </source>
</reference>
<dbReference type="HOGENOM" id="CLU_3050442_0_0_1"/>
<dbReference type="RefSeq" id="XP_009227734.1">
    <property type="nucleotide sequence ID" value="XM_009229470.1"/>
</dbReference>
<evidence type="ECO:0000313" key="4">
    <source>
        <dbReference type="Proteomes" id="UP000006039"/>
    </source>
</evidence>
<dbReference type="GeneID" id="20352037"/>
<dbReference type="EnsemblFungi" id="EJT70556">
    <property type="protein sequence ID" value="EJT70556"/>
    <property type="gene ID" value="GGTG_11579"/>
</dbReference>
<reference evidence="2" key="3">
    <citation type="submission" date="2010-09" db="EMBL/GenBank/DDBJ databases">
        <title>Annotation of Gaeumannomyces graminis var. tritici R3-111a-1.</title>
        <authorList>
            <consortium name="The Broad Institute Genome Sequencing Platform"/>
            <person name="Ma L.-J."/>
            <person name="Dead R."/>
            <person name="Young S.K."/>
            <person name="Zeng Q."/>
            <person name="Gargeya S."/>
            <person name="Fitzgerald M."/>
            <person name="Haas B."/>
            <person name="Abouelleil A."/>
            <person name="Alvarado L."/>
            <person name="Arachchi H.M."/>
            <person name="Berlin A."/>
            <person name="Brown A."/>
            <person name="Chapman S.B."/>
            <person name="Chen Z."/>
            <person name="Dunbar C."/>
            <person name="Freedman E."/>
            <person name="Gearin G."/>
            <person name="Gellesch M."/>
            <person name="Goldberg J."/>
            <person name="Griggs A."/>
            <person name="Gujja S."/>
            <person name="Heiman D."/>
            <person name="Howarth C."/>
            <person name="Larson L."/>
            <person name="Lui A."/>
            <person name="MacDonald P.J.P."/>
            <person name="Mehta T."/>
            <person name="Montmayeur A."/>
            <person name="Murphy C."/>
            <person name="Neiman D."/>
            <person name="Pearson M."/>
            <person name="Priest M."/>
            <person name="Roberts A."/>
            <person name="Saif S."/>
            <person name="Shea T."/>
            <person name="Shenoy N."/>
            <person name="Sisk P."/>
            <person name="Stolte C."/>
            <person name="Sykes S."/>
            <person name="Yandava C."/>
            <person name="Wortman J."/>
            <person name="Nusbaum C."/>
            <person name="Birren B."/>
        </authorList>
    </citation>
    <scope>NUCLEOTIDE SEQUENCE</scope>
    <source>
        <strain evidence="2">R3-111a-1</strain>
    </source>
</reference>
<dbReference type="Proteomes" id="UP000006039">
    <property type="component" value="Unassembled WGS sequence"/>
</dbReference>
<name>J3PDK6_GAET3</name>
<dbReference type="EMBL" id="GL385401">
    <property type="protein sequence ID" value="EJT70556.1"/>
    <property type="molecule type" value="Genomic_DNA"/>
</dbReference>
<evidence type="ECO:0000313" key="2">
    <source>
        <dbReference type="EMBL" id="EJT70556.1"/>
    </source>
</evidence>
<dbReference type="AlphaFoldDB" id="J3PDK6"/>
<evidence type="ECO:0000313" key="3">
    <source>
        <dbReference type="EnsemblFungi" id="EJT70556"/>
    </source>
</evidence>
<feature type="compositionally biased region" description="Basic and acidic residues" evidence="1">
    <location>
        <begin position="25"/>
        <end position="37"/>
    </location>
</feature>
<organism evidence="2">
    <name type="scientific">Gaeumannomyces tritici (strain R3-111a-1)</name>
    <name type="common">Wheat and barley take-all root rot fungus</name>
    <name type="synonym">Gaeumannomyces graminis var. tritici</name>
    <dbReference type="NCBI Taxonomy" id="644352"/>
    <lineage>
        <taxon>Eukaryota</taxon>
        <taxon>Fungi</taxon>
        <taxon>Dikarya</taxon>
        <taxon>Ascomycota</taxon>
        <taxon>Pezizomycotina</taxon>
        <taxon>Sordariomycetes</taxon>
        <taxon>Sordariomycetidae</taxon>
        <taxon>Magnaporthales</taxon>
        <taxon>Magnaporthaceae</taxon>
        <taxon>Gaeumannomyces</taxon>
    </lineage>
</organism>
<feature type="region of interest" description="Disordered" evidence="1">
    <location>
        <begin position="22"/>
        <end position="54"/>
    </location>
</feature>
<proteinExistence type="predicted"/>
<protein>
    <submittedName>
        <fullName evidence="2 3">Uncharacterized protein</fullName>
    </submittedName>
</protein>
<reference evidence="3" key="5">
    <citation type="submission" date="2018-04" db="UniProtKB">
        <authorList>
            <consortium name="EnsemblFungi"/>
        </authorList>
    </citation>
    <scope>IDENTIFICATION</scope>
    <source>
        <strain evidence="3">R3-111a-1</strain>
    </source>
</reference>
<accession>J3PDK6</accession>